<sequence length="109" mass="11915">MIASLPGRRRCARRADLGHYYDDEPFDVIVMSLSLHHMHPLEALLDRASAWFYDAGSLPTTGRRRAAVQGRRGRTAVAHRTGTNRGGNAPTYGLQVDGAKDVTKATIVA</sequence>
<evidence type="ECO:0000313" key="1">
    <source>
        <dbReference type="EMBL" id="MFG1701725.1"/>
    </source>
</evidence>
<evidence type="ECO:0008006" key="3">
    <source>
        <dbReference type="Google" id="ProtNLM"/>
    </source>
</evidence>
<dbReference type="SUPFAM" id="SSF53335">
    <property type="entry name" value="S-adenosyl-L-methionine-dependent methyltransferases"/>
    <property type="match status" value="1"/>
</dbReference>
<comment type="caution">
    <text evidence="1">The sequence shown here is derived from an EMBL/GenBank/DDBJ whole genome shotgun (WGS) entry which is preliminary data.</text>
</comment>
<evidence type="ECO:0000313" key="2">
    <source>
        <dbReference type="Proteomes" id="UP001603978"/>
    </source>
</evidence>
<reference evidence="1 2" key="1">
    <citation type="submission" date="2024-10" db="EMBL/GenBank/DDBJ databases">
        <authorList>
            <person name="Topkara A.R."/>
            <person name="Saygin H."/>
        </authorList>
    </citation>
    <scope>NUCLEOTIDE SEQUENCE [LARGE SCALE GENOMIC DNA]</scope>
    <source>
        <strain evidence="1 2">M3C6</strain>
    </source>
</reference>
<organism evidence="1 2">
    <name type="scientific">Nonomuraea marmarensis</name>
    <dbReference type="NCBI Taxonomy" id="3351344"/>
    <lineage>
        <taxon>Bacteria</taxon>
        <taxon>Bacillati</taxon>
        <taxon>Actinomycetota</taxon>
        <taxon>Actinomycetes</taxon>
        <taxon>Streptosporangiales</taxon>
        <taxon>Streptosporangiaceae</taxon>
        <taxon>Nonomuraea</taxon>
    </lineage>
</organism>
<gene>
    <name evidence="1" type="ORF">ACFLIM_00905</name>
</gene>
<name>A0ABW7A327_9ACTN</name>
<dbReference type="InterPro" id="IPR029063">
    <property type="entry name" value="SAM-dependent_MTases_sf"/>
</dbReference>
<dbReference type="RefSeq" id="WP_393160787.1">
    <property type="nucleotide sequence ID" value="NZ_JBICRM010000001.1"/>
</dbReference>
<proteinExistence type="predicted"/>
<dbReference type="Proteomes" id="UP001603978">
    <property type="component" value="Unassembled WGS sequence"/>
</dbReference>
<protein>
    <recommendedName>
        <fullName evidence="3">Methyltransferase domain-containing protein</fullName>
    </recommendedName>
</protein>
<accession>A0ABW7A327</accession>
<dbReference type="EMBL" id="JBICRM010000001">
    <property type="protein sequence ID" value="MFG1701725.1"/>
    <property type="molecule type" value="Genomic_DNA"/>
</dbReference>
<keyword evidence="2" id="KW-1185">Reference proteome</keyword>